<dbReference type="RefSeq" id="XP_067923063.1">
    <property type="nucleotide sequence ID" value="XM_068064958.1"/>
</dbReference>
<dbReference type="AlphaFoldDB" id="A0A2C6KLM0"/>
<evidence type="ECO:0000313" key="1">
    <source>
        <dbReference type="EMBL" id="PHJ21380.1"/>
    </source>
</evidence>
<organism evidence="1 2">
    <name type="scientific">Cystoisospora suis</name>
    <dbReference type="NCBI Taxonomy" id="483139"/>
    <lineage>
        <taxon>Eukaryota</taxon>
        <taxon>Sar</taxon>
        <taxon>Alveolata</taxon>
        <taxon>Apicomplexa</taxon>
        <taxon>Conoidasida</taxon>
        <taxon>Coccidia</taxon>
        <taxon>Eucoccidiorida</taxon>
        <taxon>Eimeriorina</taxon>
        <taxon>Sarcocystidae</taxon>
        <taxon>Cystoisospora</taxon>
    </lineage>
</organism>
<name>A0A2C6KLM0_9APIC</name>
<keyword evidence="2" id="KW-1185">Reference proteome</keyword>
<proteinExistence type="predicted"/>
<accession>A0A2C6KLM0</accession>
<comment type="caution">
    <text evidence="1">The sequence shown here is derived from an EMBL/GenBank/DDBJ whole genome shotgun (WGS) entry which is preliminary data.</text>
</comment>
<evidence type="ECO:0000313" key="2">
    <source>
        <dbReference type="Proteomes" id="UP000221165"/>
    </source>
</evidence>
<reference evidence="1 2" key="1">
    <citation type="journal article" date="2017" name="Int. J. Parasitol.">
        <title>The genome of the protozoan parasite Cystoisospora suis and a reverse vaccinology approach to identify vaccine candidates.</title>
        <authorList>
            <person name="Palmieri N."/>
            <person name="Shrestha A."/>
            <person name="Ruttkowski B."/>
            <person name="Beck T."/>
            <person name="Vogl C."/>
            <person name="Tomley F."/>
            <person name="Blake D.P."/>
            <person name="Joachim A."/>
        </authorList>
    </citation>
    <scope>NUCLEOTIDE SEQUENCE [LARGE SCALE GENOMIC DNA]</scope>
    <source>
        <strain evidence="1 2">Wien I</strain>
    </source>
</reference>
<gene>
    <name evidence="1" type="ORF">CSUI_004774</name>
</gene>
<dbReference type="EMBL" id="MIGC01002267">
    <property type="protein sequence ID" value="PHJ21380.1"/>
    <property type="molecule type" value="Genomic_DNA"/>
</dbReference>
<sequence length="70" mass="8234">IMEMQKRLPRGVGVVWTPPVHVRTKDEMRRRSNVLNVAAEMLVARRIERIFEGKERGLCMVYSHDTVVER</sequence>
<protein>
    <submittedName>
        <fullName evidence="1">Uncharacterized protein</fullName>
    </submittedName>
</protein>
<feature type="non-terminal residue" evidence="1">
    <location>
        <position position="1"/>
    </location>
</feature>
<dbReference type="VEuPathDB" id="ToxoDB:CSUI_004774"/>
<dbReference type="Proteomes" id="UP000221165">
    <property type="component" value="Unassembled WGS sequence"/>
</dbReference>
<dbReference type="GeneID" id="94428169"/>